<dbReference type="AlphaFoldDB" id="A0A382I3X8"/>
<protein>
    <recommendedName>
        <fullName evidence="2">Lipoprotein</fullName>
    </recommendedName>
</protein>
<dbReference type="EMBL" id="UINC01064855">
    <property type="protein sequence ID" value="SVB93917.1"/>
    <property type="molecule type" value="Genomic_DNA"/>
</dbReference>
<dbReference type="PROSITE" id="PS51257">
    <property type="entry name" value="PROKAR_LIPOPROTEIN"/>
    <property type="match status" value="1"/>
</dbReference>
<accession>A0A382I3X8</accession>
<sequence>MRKILLLAFALSLVASACAAGGWSTSERDSVRDVCLKNWGGTKSQCECAVEGTEAAYPDFGDFSRSTTWSNELVSNLAPCGAGPLSG</sequence>
<proteinExistence type="predicted"/>
<reference evidence="1" key="1">
    <citation type="submission" date="2018-05" db="EMBL/GenBank/DDBJ databases">
        <authorList>
            <person name="Lanie J.A."/>
            <person name="Ng W.-L."/>
            <person name="Kazmierczak K.M."/>
            <person name="Andrzejewski T.M."/>
            <person name="Davidsen T.M."/>
            <person name="Wayne K.J."/>
            <person name="Tettelin H."/>
            <person name="Glass J.I."/>
            <person name="Rusch D."/>
            <person name="Podicherti R."/>
            <person name="Tsui H.-C.T."/>
            <person name="Winkler M.E."/>
        </authorList>
    </citation>
    <scope>NUCLEOTIDE SEQUENCE</scope>
</reference>
<gene>
    <name evidence="1" type="ORF">METZ01_LOCUS246771</name>
</gene>
<evidence type="ECO:0008006" key="2">
    <source>
        <dbReference type="Google" id="ProtNLM"/>
    </source>
</evidence>
<evidence type="ECO:0000313" key="1">
    <source>
        <dbReference type="EMBL" id="SVB93917.1"/>
    </source>
</evidence>
<organism evidence="1">
    <name type="scientific">marine metagenome</name>
    <dbReference type="NCBI Taxonomy" id="408172"/>
    <lineage>
        <taxon>unclassified sequences</taxon>
        <taxon>metagenomes</taxon>
        <taxon>ecological metagenomes</taxon>
    </lineage>
</organism>
<name>A0A382I3X8_9ZZZZ</name>